<accession>A0A4R1PWS5</accession>
<feature type="domain" description="4Fe-4S ferredoxin-type" evidence="4">
    <location>
        <begin position="4"/>
        <end position="33"/>
    </location>
</feature>
<dbReference type="EMBL" id="SLUI01000007">
    <property type="protein sequence ID" value="TCL36916.1"/>
    <property type="molecule type" value="Genomic_DNA"/>
</dbReference>
<evidence type="ECO:0000313" key="5">
    <source>
        <dbReference type="EMBL" id="TCL36916.1"/>
    </source>
</evidence>
<dbReference type="PROSITE" id="PS00198">
    <property type="entry name" value="4FE4S_FER_1"/>
    <property type="match status" value="1"/>
</dbReference>
<proteinExistence type="predicted"/>
<organism evidence="5 6">
    <name type="scientific">Anaerospora hongkongensis</name>
    <dbReference type="NCBI Taxonomy" id="244830"/>
    <lineage>
        <taxon>Bacteria</taxon>
        <taxon>Bacillati</taxon>
        <taxon>Bacillota</taxon>
        <taxon>Negativicutes</taxon>
        <taxon>Selenomonadales</taxon>
        <taxon>Sporomusaceae</taxon>
        <taxon>Anaerospora</taxon>
    </lineage>
</organism>
<protein>
    <submittedName>
        <fullName evidence="5">4Fe-4S binding protein</fullName>
    </submittedName>
</protein>
<dbReference type="AlphaFoldDB" id="A0A4R1PWS5"/>
<keyword evidence="3" id="KW-0411">Iron-sulfur</keyword>
<reference evidence="5 6" key="1">
    <citation type="submission" date="2019-03" db="EMBL/GenBank/DDBJ databases">
        <title>Genomic Encyclopedia of Type Strains, Phase IV (KMG-IV): sequencing the most valuable type-strain genomes for metagenomic binning, comparative biology and taxonomic classification.</title>
        <authorList>
            <person name="Goeker M."/>
        </authorList>
    </citation>
    <scope>NUCLEOTIDE SEQUENCE [LARGE SCALE GENOMIC DNA]</scope>
    <source>
        <strain evidence="5 6">DSM 15969</strain>
    </source>
</reference>
<dbReference type="InterPro" id="IPR017900">
    <property type="entry name" value="4Fe4S_Fe_S_CS"/>
</dbReference>
<dbReference type="PROSITE" id="PS51379">
    <property type="entry name" value="4FE4S_FER_2"/>
    <property type="match status" value="2"/>
</dbReference>
<evidence type="ECO:0000313" key="6">
    <source>
        <dbReference type="Proteomes" id="UP000295063"/>
    </source>
</evidence>
<dbReference type="Gene3D" id="3.30.70.20">
    <property type="match status" value="1"/>
</dbReference>
<feature type="domain" description="4Fe-4S ferredoxin-type" evidence="4">
    <location>
        <begin position="34"/>
        <end position="63"/>
    </location>
</feature>
<dbReference type="GO" id="GO:0051536">
    <property type="term" value="F:iron-sulfur cluster binding"/>
    <property type="evidence" value="ECO:0007669"/>
    <property type="project" value="UniProtKB-KW"/>
</dbReference>
<dbReference type="RefSeq" id="WP_132080582.1">
    <property type="nucleotide sequence ID" value="NZ_DAMAKO010000006.1"/>
</dbReference>
<keyword evidence="6" id="KW-1185">Reference proteome</keyword>
<evidence type="ECO:0000259" key="4">
    <source>
        <dbReference type="PROSITE" id="PS51379"/>
    </source>
</evidence>
<evidence type="ECO:0000256" key="2">
    <source>
        <dbReference type="ARBA" id="ARBA00023004"/>
    </source>
</evidence>
<evidence type="ECO:0000256" key="3">
    <source>
        <dbReference type="ARBA" id="ARBA00023014"/>
    </source>
</evidence>
<keyword evidence="1" id="KW-0479">Metal-binding</keyword>
<dbReference type="Proteomes" id="UP000295063">
    <property type="component" value="Unassembled WGS sequence"/>
</dbReference>
<gene>
    <name evidence="5" type="ORF">EV210_107181</name>
</gene>
<evidence type="ECO:0000256" key="1">
    <source>
        <dbReference type="ARBA" id="ARBA00022723"/>
    </source>
</evidence>
<dbReference type="InterPro" id="IPR017896">
    <property type="entry name" value="4Fe4S_Fe-S-bd"/>
</dbReference>
<dbReference type="Pfam" id="PF13187">
    <property type="entry name" value="Fer4_9"/>
    <property type="match status" value="1"/>
</dbReference>
<name>A0A4R1PWS5_9FIRM</name>
<keyword evidence="2" id="KW-0408">Iron</keyword>
<dbReference type="GO" id="GO:0046872">
    <property type="term" value="F:metal ion binding"/>
    <property type="evidence" value="ECO:0007669"/>
    <property type="project" value="UniProtKB-KW"/>
</dbReference>
<dbReference type="OrthoDB" id="9804603at2"/>
<comment type="caution">
    <text evidence="5">The sequence shown here is derived from an EMBL/GenBank/DDBJ whole genome shotgun (WGS) entry which is preliminary data.</text>
</comment>
<dbReference type="SUPFAM" id="SSF54862">
    <property type="entry name" value="4Fe-4S ferredoxins"/>
    <property type="match status" value="1"/>
</dbReference>
<sequence>MLLKRYIILEDRCTSCQHCITACPVGAITLSAQGKPEIQIAKCRRCGACKKACQHRAVTTRVKLRF</sequence>